<dbReference type="AlphaFoldDB" id="M2LXZ9"/>
<dbReference type="Pfam" id="PF05508">
    <property type="entry name" value="Ran-binding"/>
    <property type="match status" value="1"/>
</dbReference>
<feature type="compositionally biased region" description="Gly residues" evidence="1">
    <location>
        <begin position="755"/>
        <end position="772"/>
    </location>
</feature>
<dbReference type="OMA" id="WDPYNES"/>
<evidence type="ECO:0000256" key="1">
    <source>
        <dbReference type="SAM" id="MobiDB-lite"/>
    </source>
</evidence>
<dbReference type="GeneID" id="19111061"/>
<gene>
    <name evidence="2" type="ORF">BAUCODRAFT_29940</name>
</gene>
<feature type="region of interest" description="Disordered" evidence="1">
    <location>
        <begin position="443"/>
        <end position="472"/>
    </location>
</feature>
<feature type="region of interest" description="Disordered" evidence="1">
    <location>
        <begin position="485"/>
        <end position="510"/>
    </location>
</feature>
<accession>M2LXZ9</accession>
<feature type="compositionally biased region" description="Polar residues" evidence="1">
    <location>
        <begin position="413"/>
        <end position="422"/>
    </location>
</feature>
<feature type="region of interest" description="Disordered" evidence="1">
    <location>
        <begin position="402"/>
        <end position="422"/>
    </location>
</feature>
<evidence type="ECO:0000313" key="3">
    <source>
        <dbReference type="Proteomes" id="UP000011761"/>
    </source>
</evidence>
<feature type="region of interest" description="Disordered" evidence="1">
    <location>
        <begin position="372"/>
        <end position="391"/>
    </location>
</feature>
<dbReference type="PANTHER" id="PTHR31010:SF2">
    <property type="entry name" value="RAN-SPECIFIC GTPASE-ACTIVATING PROTEIN 30"/>
    <property type="match status" value="1"/>
</dbReference>
<evidence type="ECO:0008006" key="4">
    <source>
        <dbReference type="Google" id="ProtNLM"/>
    </source>
</evidence>
<dbReference type="RefSeq" id="XP_007672907.1">
    <property type="nucleotide sequence ID" value="XM_007674717.1"/>
</dbReference>
<feature type="region of interest" description="Disordered" evidence="1">
    <location>
        <begin position="673"/>
        <end position="837"/>
    </location>
</feature>
<feature type="compositionally biased region" description="Low complexity" evidence="1">
    <location>
        <begin position="712"/>
        <end position="728"/>
    </location>
</feature>
<feature type="compositionally biased region" description="Basic and acidic residues" evidence="1">
    <location>
        <begin position="673"/>
        <end position="685"/>
    </location>
</feature>
<feature type="compositionally biased region" description="Acidic residues" evidence="1">
    <location>
        <begin position="443"/>
        <end position="454"/>
    </location>
</feature>
<feature type="compositionally biased region" description="Gly residues" evidence="1">
    <location>
        <begin position="828"/>
        <end position="837"/>
    </location>
</feature>
<dbReference type="GO" id="GO:0030695">
    <property type="term" value="F:GTPase regulator activity"/>
    <property type="evidence" value="ECO:0007669"/>
    <property type="project" value="TreeGrafter"/>
</dbReference>
<organism evidence="2 3">
    <name type="scientific">Baudoinia panamericana (strain UAMH 10762)</name>
    <name type="common">Angels' share fungus</name>
    <name type="synonym">Baudoinia compniacensis (strain UAMH 10762)</name>
    <dbReference type="NCBI Taxonomy" id="717646"/>
    <lineage>
        <taxon>Eukaryota</taxon>
        <taxon>Fungi</taxon>
        <taxon>Dikarya</taxon>
        <taxon>Ascomycota</taxon>
        <taxon>Pezizomycotina</taxon>
        <taxon>Dothideomycetes</taxon>
        <taxon>Dothideomycetidae</taxon>
        <taxon>Mycosphaerellales</taxon>
        <taxon>Teratosphaeriaceae</taxon>
        <taxon>Baudoinia</taxon>
    </lineage>
</organism>
<reference evidence="2 3" key="1">
    <citation type="journal article" date="2012" name="PLoS Pathog.">
        <title>Diverse lifestyles and strategies of plant pathogenesis encoded in the genomes of eighteen Dothideomycetes fungi.</title>
        <authorList>
            <person name="Ohm R.A."/>
            <person name="Feau N."/>
            <person name="Henrissat B."/>
            <person name="Schoch C.L."/>
            <person name="Horwitz B.A."/>
            <person name="Barry K.W."/>
            <person name="Condon B.J."/>
            <person name="Copeland A.C."/>
            <person name="Dhillon B."/>
            <person name="Glaser F."/>
            <person name="Hesse C.N."/>
            <person name="Kosti I."/>
            <person name="LaButti K."/>
            <person name="Lindquist E.A."/>
            <person name="Lucas S."/>
            <person name="Salamov A.A."/>
            <person name="Bradshaw R.E."/>
            <person name="Ciuffetti L."/>
            <person name="Hamelin R.C."/>
            <person name="Kema G.H.J."/>
            <person name="Lawrence C."/>
            <person name="Scott J.A."/>
            <person name="Spatafora J.W."/>
            <person name="Turgeon B.G."/>
            <person name="de Wit P.J.G.M."/>
            <person name="Zhong S."/>
            <person name="Goodwin S.B."/>
            <person name="Grigoriev I.V."/>
        </authorList>
    </citation>
    <scope>NUCLEOTIDE SEQUENCE [LARGE SCALE GENOMIC DNA]</scope>
    <source>
        <strain evidence="2 3">UAMH 10762</strain>
    </source>
</reference>
<proteinExistence type="predicted"/>
<dbReference type="OrthoDB" id="512915at2759"/>
<dbReference type="GO" id="GO:0005634">
    <property type="term" value="C:nucleus"/>
    <property type="evidence" value="ECO:0007669"/>
    <property type="project" value="TreeGrafter"/>
</dbReference>
<evidence type="ECO:0000313" key="2">
    <source>
        <dbReference type="EMBL" id="EMC99567.1"/>
    </source>
</evidence>
<protein>
    <recommendedName>
        <fullName evidence="4">Ran-binding-domain-containing protein</fullName>
    </recommendedName>
</protein>
<dbReference type="KEGG" id="bcom:BAUCODRAFT_29940"/>
<dbReference type="InterPro" id="IPR008812">
    <property type="entry name" value="Ran_GTP-bd-rel"/>
</dbReference>
<dbReference type="PANTHER" id="PTHR31010">
    <property type="entry name" value="RAN-SPECIFIC GTPASE-ACTIVATING PROTEIN 30-RELATED"/>
    <property type="match status" value="1"/>
</dbReference>
<name>M2LXZ9_BAUPA</name>
<dbReference type="eggNOG" id="ENOG502R7I3">
    <property type="taxonomic scope" value="Eukaryota"/>
</dbReference>
<dbReference type="Proteomes" id="UP000011761">
    <property type="component" value="Unassembled WGS sequence"/>
</dbReference>
<dbReference type="GO" id="GO:0005737">
    <property type="term" value="C:cytoplasm"/>
    <property type="evidence" value="ECO:0007669"/>
    <property type="project" value="TreeGrafter"/>
</dbReference>
<keyword evidence="3" id="KW-1185">Reference proteome</keyword>
<dbReference type="HOGENOM" id="CLU_014536_1_0_1"/>
<feature type="compositionally biased region" description="Low complexity" evidence="1">
    <location>
        <begin position="488"/>
        <end position="499"/>
    </location>
</feature>
<feature type="compositionally biased region" description="Basic and acidic residues" evidence="1">
    <location>
        <begin position="794"/>
        <end position="827"/>
    </location>
</feature>
<dbReference type="EMBL" id="KB445551">
    <property type="protein sequence ID" value="EMC99567.1"/>
    <property type="molecule type" value="Genomic_DNA"/>
</dbReference>
<sequence>MDILLGRVTQQAMNYAIRSGITITATYAIKQCGRLLKEAPRSKDREELMQLQLRLDSKIRIISPAIDMIELISARGNTSLETAATLTRDIRYEIQRLGVRLSNAANDEEMLKRKSSRAKSREETERELKAIIYQIKNLLTRIEDAIPLINLAITTSGVNLSTQLSGTISPSRLLQASTFLTAADSKYAADPGIRQQVGPTYTLSLYMLFASHAWRPVDEAGVRETTWKEVIHKAHVKLIRVPHEQLNTLPGDQPTRNSSAGDFLHADAKASEFAYQLLLIEDLDDDRVHAFEDNVPQPGPFDDVPNAGIRDIIPVHQISKIFYADTGKILNIGGGDGENDIHNPVLLLKRDPAAEPPRRLLRRSQMEREYSYFDSPASVNGAARGSVDVDVDDTQSEVDAQFERESRAGTPSWEASQQAGANQSWRLPADLDPEWMAFEVYAEDSDSENDDDNEAIPTGRTHNHHPSSRQTAVGPELVGALSKLQLRSSTSTSASSPTTKNGVLIPSLHPTASVQPTLPIKTTLSLLEMLLKLTAVQQFRQTSHLTIEDELLNFFLRENATAGTTGFNKDRRQRIRRDAMRRVGFDPYDESPVKQSRGVGYVQQRAGGGGQAFDSLPHPQQEQLLPYEEAYGYDHDDYQDDLQYPEQYPEHRQGQAQTQAPIAHHNHEYEHPYDRDHQEQGHDHPPPASSPLDRPRFCRDPLSPRPLLLQQTPSRTSTPGSSTGNNSSSERHRLTVRAKYGGGGGRGVSSSLTGTQGGSGGSGGSGGYGGGAMQTPPSTVRSREALLRTNSSEVKVRSPLGREVRDMTRQRVGRGVREHDVEGREAEAGGGSRVVRE</sequence>